<organism evidence="2 3">
    <name type="scientific">Talaromyces stipitatus (strain ATCC 10500 / CBS 375.48 / QM 6759 / NRRL 1006)</name>
    <name type="common">Penicillium stipitatum</name>
    <dbReference type="NCBI Taxonomy" id="441959"/>
    <lineage>
        <taxon>Eukaryota</taxon>
        <taxon>Fungi</taxon>
        <taxon>Dikarya</taxon>
        <taxon>Ascomycota</taxon>
        <taxon>Pezizomycotina</taxon>
        <taxon>Eurotiomycetes</taxon>
        <taxon>Eurotiomycetidae</taxon>
        <taxon>Eurotiales</taxon>
        <taxon>Trichocomaceae</taxon>
        <taxon>Talaromyces</taxon>
        <taxon>Talaromyces sect. Talaromyces</taxon>
    </lineage>
</organism>
<dbReference type="GeneID" id="8101639"/>
<sequence length="220" mass="23358">MLKVIKAVFNPLGGAQTRVCIPSSQNSRLQGPMLSRLLSNCGITNQGQKMMVRIVGGCSQYAKRSGDPATLLSARDTTIQLSNNNSTLMDPYGDGSLTYVGLALGERAAGHYDLKVNFSGTIDNLTILNAFGEEYARNDTPNGQVTLLFDVTDDSYLPLALIAWTENEVNVSFTGTGDLTSSPSSSSSTPTPTSAAANQSGRVFIHLVVICMGSLLMLVI</sequence>
<dbReference type="RefSeq" id="XP_002481493.1">
    <property type="nucleotide sequence ID" value="XM_002481448.1"/>
</dbReference>
<evidence type="ECO:0000313" key="3">
    <source>
        <dbReference type="Proteomes" id="UP000001745"/>
    </source>
</evidence>
<dbReference type="HOGENOM" id="CLU_1256778_0_0_1"/>
<protein>
    <submittedName>
        <fullName evidence="2">Uncharacterized protein</fullName>
    </submittedName>
</protein>
<dbReference type="VEuPathDB" id="FungiDB:TSTA_113270"/>
<dbReference type="AlphaFoldDB" id="B8MCX5"/>
<dbReference type="InParanoid" id="B8MCX5"/>
<name>B8MCX5_TALSN</name>
<evidence type="ECO:0000256" key="1">
    <source>
        <dbReference type="SAM" id="MobiDB-lite"/>
    </source>
</evidence>
<feature type="region of interest" description="Disordered" evidence="1">
    <location>
        <begin position="175"/>
        <end position="196"/>
    </location>
</feature>
<feature type="compositionally biased region" description="Low complexity" evidence="1">
    <location>
        <begin position="180"/>
        <end position="196"/>
    </location>
</feature>
<proteinExistence type="predicted"/>
<reference evidence="3" key="1">
    <citation type="journal article" date="2015" name="Genome Announc.">
        <title>Genome sequence of the AIDS-associated pathogen Penicillium marneffei (ATCC18224) and its near taxonomic relative Talaromyces stipitatus (ATCC10500).</title>
        <authorList>
            <person name="Nierman W.C."/>
            <person name="Fedorova-Abrams N.D."/>
            <person name="Andrianopoulos A."/>
        </authorList>
    </citation>
    <scope>NUCLEOTIDE SEQUENCE [LARGE SCALE GENOMIC DNA]</scope>
    <source>
        <strain evidence="3">ATCC 10500 / CBS 375.48 / QM 6759 / NRRL 1006</strain>
    </source>
</reference>
<dbReference type="EMBL" id="EQ962655">
    <property type="protein sequence ID" value="EED17501.1"/>
    <property type="molecule type" value="Genomic_DNA"/>
</dbReference>
<gene>
    <name evidence="2" type="ORF">TSTA_113270</name>
</gene>
<dbReference type="STRING" id="441959.B8MCX5"/>
<dbReference type="Proteomes" id="UP000001745">
    <property type="component" value="Unassembled WGS sequence"/>
</dbReference>
<accession>B8MCX5</accession>
<evidence type="ECO:0000313" key="2">
    <source>
        <dbReference type="EMBL" id="EED17501.1"/>
    </source>
</evidence>
<dbReference type="OrthoDB" id="4440199at2759"/>
<keyword evidence="3" id="KW-1185">Reference proteome</keyword>